<comment type="function">
    <text evidence="7 9">Catalyzes the methyl esterification of L-isoaspartyl residues in peptides and proteins that result from spontaneous decomposition of normal L-aspartyl and L-asparaginyl residues. It plays a role in the repair and/or degradation of damaged proteins.</text>
</comment>
<dbReference type="STRING" id="589924.Ferp_1976"/>
<proteinExistence type="inferred from homology"/>
<dbReference type="PROSITE" id="PS01279">
    <property type="entry name" value="PCMT"/>
    <property type="match status" value="1"/>
</dbReference>
<dbReference type="HOGENOM" id="CLU_055432_2_0_2"/>
<dbReference type="OrthoDB" id="33618at2157"/>
<keyword evidence="3 9" id="KW-0963">Cytoplasm</keyword>
<dbReference type="EC" id="2.1.1.77" evidence="9"/>
<evidence type="ECO:0000313" key="10">
    <source>
        <dbReference type="EMBL" id="ADC66113.1"/>
    </source>
</evidence>
<dbReference type="Gene3D" id="3.40.50.150">
    <property type="entry name" value="Vaccinia Virus protein VP39"/>
    <property type="match status" value="1"/>
</dbReference>
<dbReference type="GO" id="GO:0030091">
    <property type="term" value="P:protein repair"/>
    <property type="evidence" value="ECO:0007669"/>
    <property type="project" value="UniProtKB-UniRule"/>
</dbReference>
<dbReference type="GO" id="GO:0032259">
    <property type="term" value="P:methylation"/>
    <property type="evidence" value="ECO:0007669"/>
    <property type="project" value="UniProtKB-KW"/>
</dbReference>
<reference evidence="10 11" key="2">
    <citation type="journal article" date="2011" name="Stand. Genomic Sci.">
        <title>Complete genome sequence of Ferroglobus placidus AEDII12DO.</title>
        <authorList>
            <person name="Anderson I."/>
            <person name="Risso C."/>
            <person name="Holmes D."/>
            <person name="Lucas S."/>
            <person name="Copeland A."/>
            <person name="Lapidus A."/>
            <person name="Cheng J.F."/>
            <person name="Bruce D."/>
            <person name="Goodwin L."/>
            <person name="Pitluck S."/>
            <person name="Saunders E."/>
            <person name="Brettin T."/>
            <person name="Detter J.C."/>
            <person name="Han C."/>
            <person name="Tapia R."/>
            <person name="Larimer F."/>
            <person name="Land M."/>
            <person name="Hauser L."/>
            <person name="Woyke T."/>
            <person name="Lovley D."/>
            <person name="Kyrpides N."/>
            <person name="Ivanova N."/>
        </authorList>
    </citation>
    <scope>NUCLEOTIDE SEQUENCE [LARGE SCALE GENOMIC DNA]</scope>
    <source>
        <strain evidence="11">DSM 10642 / AEDII12DO</strain>
    </source>
</reference>
<keyword evidence="5 9" id="KW-0808">Transferase</keyword>
<evidence type="ECO:0000313" key="11">
    <source>
        <dbReference type="Proteomes" id="UP000002613"/>
    </source>
</evidence>
<dbReference type="HAMAP" id="MF_00090">
    <property type="entry name" value="PIMT"/>
    <property type="match status" value="1"/>
</dbReference>
<name>D3S050_FERPA</name>
<dbReference type="InterPro" id="IPR029063">
    <property type="entry name" value="SAM-dependent_MTases_sf"/>
</dbReference>
<dbReference type="RefSeq" id="WP_012966452.1">
    <property type="nucleotide sequence ID" value="NC_013849.1"/>
</dbReference>
<keyword evidence="6 9" id="KW-0949">S-adenosyl-L-methionine</keyword>
<dbReference type="GO" id="GO:0004719">
    <property type="term" value="F:protein-L-isoaspartate (D-aspartate) O-methyltransferase activity"/>
    <property type="evidence" value="ECO:0007669"/>
    <property type="project" value="UniProtKB-UniRule"/>
</dbReference>
<dbReference type="PANTHER" id="PTHR11579:SF0">
    <property type="entry name" value="PROTEIN-L-ISOASPARTATE(D-ASPARTATE) O-METHYLTRANSFERASE"/>
    <property type="match status" value="1"/>
</dbReference>
<dbReference type="EMBL" id="CP001899">
    <property type="protein sequence ID" value="ADC66113.1"/>
    <property type="molecule type" value="Genomic_DNA"/>
</dbReference>
<dbReference type="GeneID" id="8779508"/>
<dbReference type="GO" id="GO:0005737">
    <property type="term" value="C:cytoplasm"/>
    <property type="evidence" value="ECO:0007669"/>
    <property type="project" value="UniProtKB-SubCell"/>
</dbReference>
<dbReference type="CDD" id="cd02440">
    <property type="entry name" value="AdoMet_MTases"/>
    <property type="match status" value="1"/>
</dbReference>
<protein>
    <recommendedName>
        <fullName evidence="9">Protein-L-isoaspartate O-methyltransferase</fullName>
        <ecNumber evidence="9">2.1.1.77</ecNumber>
    </recommendedName>
    <alternativeName>
        <fullName evidence="9">L-isoaspartyl protein carboxyl methyltransferase</fullName>
    </alternativeName>
    <alternativeName>
        <fullName evidence="9">Protein L-isoaspartyl methyltransferase</fullName>
    </alternativeName>
    <alternativeName>
        <fullName evidence="9">Protein-beta-aspartate methyltransferase</fullName>
        <shortName evidence="9">PIMT</shortName>
    </alternativeName>
</protein>
<feature type="active site" evidence="9">
    <location>
        <position position="61"/>
    </location>
</feature>
<keyword evidence="4 9" id="KW-0489">Methyltransferase</keyword>
<dbReference type="NCBIfam" id="NF001453">
    <property type="entry name" value="PRK00312.1"/>
    <property type="match status" value="1"/>
</dbReference>
<dbReference type="Pfam" id="PF01135">
    <property type="entry name" value="PCMT"/>
    <property type="match status" value="1"/>
</dbReference>
<comment type="subcellular location">
    <subcellularLocation>
        <location evidence="1 9">Cytoplasm</location>
    </subcellularLocation>
</comment>
<evidence type="ECO:0000256" key="4">
    <source>
        <dbReference type="ARBA" id="ARBA00022603"/>
    </source>
</evidence>
<sequence>MDEYFERRRRMVEKLKEELNISDRVAEAMLKVPRHLFVPPEYRREAYNDYPLPIGYDQTISAPHMVAIMCELLDLKEGMKVLEIGTGSGYHAAVVAELVGKRGKVITVERIPELAKRAEKTLKELGYDNVIVVVGDGSEGYEKEAPYDRIYVTATAPDVPPPLIEQLKEGGKMVIPIGNFSQYLYLIEKKKGKIEKRNMGPVRFVPLIGKFGFKD</sequence>
<reference evidence="11" key="1">
    <citation type="submission" date="2010-02" db="EMBL/GenBank/DDBJ databases">
        <title>Complete sequence of Ferroglobus placidus DSM 10642.</title>
        <authorList>
            <consortium name="US DOE Joint Genome Institute"/>
            <person name="Lucas S."/>
            <person name="Copeland A."/>
            <person name="Lapidus A."/>
            <person name="Cheng J.-F."/>
            <person name="Bruce D."/>
            <person name="Goodwin L."/>
            <person name="Pitluck S."/>
            <person name="Saunders E."/>
            <person name="Brettin T."/>
            <person name="Detter J.C."/>
            <person name="Han C."/>
            <person name="Tapia R."/>
            <person name="Larimer F."/>
            <person name="Land M."/>
            <person name="Hauser L."/>
            <person name="Kyrpides N."/>
            <person name="Ivanova N."/>
            <person name="Holmes D."/>
            <person name="Lovley D."/>
            <person name="Kyrpides N."/>
            <person name="Anderson I.J."/>
            <person name="Woyke T."/>
        </authorList>
    </citation>
    <scope>NUCLEOTIDE SEQUENCE [LARGE SCALE GENOMIC DNA]</scope>
    <source>
        <strain evidence="11">DSM 10642 / AEDII12DO</strain>
    </source>
</reference>
<evidence type="ECO:0000256" key="5">
    <source>
        <dbReference type="ARBA" id="ARBA00022679"/>
    </source>
</evidence>
<evidence type="ECO:0000256" key="1">
    <source>
        <dbReference type="ARBA" id="ARBA00004496"/>
    </source>
</evidence>
<dbReference type="PaxDb" id="589924-Ferp_1976"/>
<dbReference type="NCBIfam" id="TIGR00080">
    <property type="entry name" value="pimt"/>
    <property type="match status" value="1"/>
</dbReference>
<dbReference type="AlphaFoldDB" id="D3S050"/>
<dbReference type="eggNOG" id="arCOG00976">
    <property type="taxonomic scope" value="Archaea"/>
</dbReference>
<evidence type="ECO:0000256" key="6">
    <source>
        <dbReference type="ARBA" id="ARBA00022691"/>
    </source>
</evidence>
<dbReference type="PANTHER" id="PTHR11579">
    <property type="entry name" value="PROTEIN-L-ISOASPARTATE O-METHYLTRANSFERASE"/>
    <property type="match status" value="1"/>
</dbReference>
<dbReference type="KEGG" id="fpl:Ferp_1976"/>
<comment type="similarity">
    <text evidence="2 9">Belongs to the methyltransferase superfamily. L-isoaspartyl/D-aspartyl protein methyltransferase family.</text>
</comment>
<dbReference type="FunFam" id="3.40.50.150:FF:000010">
    <property type="entry name" value="Protein-L-isoaspartate O-methyltransferase"/>
    <property type="match status" value="1"/>
</dbReference>
<dbReference type="InterPro" id="IPR000682">
    <property type="entry name" value="PCMT"/>
</dbReference>
<organism evidence="10 11">
    <name type="scientific">Ferroglobus placidus (strain DSM 10642 / AEDII12DO)</name>
    <dbReference type="NCBI Taxonomy" id="589924"/>
    <lineage>
        <taxon>Archaea</taxon>
        <taxon>Methanobacteriati</taxon>
        <taxon>Methanobacteriota</taxon>
        <taxon>Archaeoglobi</taxon>
        <taxon>Archaeoglobales</taxon>
        <taxon>Archaeoglobaceae</taxon>
        <taxon>Ferroglobus</taxon>
    </lineage>
</organism>
<keyword evidence="11" id="KW-1185">Reference proteome</keyword>
<evidence type="ECO:0000256" key="7">
    <source>
        <dbReference type="ARBA" id="ARBA00025330"/>
    </source>
</evidence>
<gene>
    <name evidence="9" type="primary">pcm</name>
    <name evidence="10" type="ordered locus">Ferp_1976</name>
</gene>
<evidence type="ECO:0000256" key="3">
    <source>
        <dbReference type="ARBA" id="ARBA00022490"/>
    </source>
</evidence>
<dbReference type="Proteomes" id="UP000002613">
    <property type="component" value="Chromosome"/>
</dbReference>
<comment type="catalytic activity">
    <reaction evidence="8 9">
        <text>[protein]-L-isoaspartate + S-adenosyl-L-methionine = [protein]-L-isoaspartate alpha-methyl ester + S-adenosyl-L-homocysteine</text>
        <dbReference type="Rhea" id="RHEA:12705"/>
        <dbReference type="Rhea" id="RHEA-COMP:12143"/>
        <dbReference type="Rhea" id="RHEA-COMP:12144"/>
        <dbReference type="ChEBI" id="CHEBI:57856"/>
        <dbReference type="ChEBI" id="CHEBI:59789"/>
        <dbReference type="ChEBI" id="CHEBI:90596"/>
        <dbReference type="ChEBI" id="CHEBI:90598"/>
        <dbReference type="EC" id="2.1.1.77"/>
    </reaction>
</comment>
<evidence type="ECO:0000256" key="9">
    <source>
        <dbReference type="HAMAP-Rule" id="MF_00090"/>
    </source>
</evidence>
<accession>D3S050</accession>
<evidence type="ECO:0000256" key="2">
    <source>
        <dbReference type="ARBA" id="ARBA00005369"/>
    </source>
</evidence>
<dbReference type="NCBIfam" id="NF010549">
    <property type="entry name" value="PRK13942.1"/>
    <property type="match status" value="1"/>
</dbReference>
<evidence type="ECO:0000256" key="8">
    <source>
        <dbReference type="ARBA" id="ARBA00029295"/>
    </source>
</evidence>
<dbReference type="SUPFAM" id="SSF53335">
    <property type="entry name" value="S-adenosyl-L-methionine-dependent methyltransferases"/>
    <property type="match status" value="1"/>
</dbReference>